<name>A0A0S4UL13_RALSL</name>
<protein>
    <recommendedName>
        <fullName evidence="1">DUF6985 domain-containing protein</fullName>
    </recommendedName>
</protein>
<evidence type="ECO:0000313" key="3">
    <source>
        <dbReference type="EMBL" id="CUV36796.1"/>
    </source>
</evidence>
<dbReference type="AlphaFoldDB" id="A0A0S4UL13"/>
<evidence type="ECO:0000313" key="4">
    <source>
        <dbReference type="EMBL" id="CUV40620.1"/>
    </source>
</evidence>
<dbReference type="EMBL" id="LN899823">
    <property type="protein sequence ID" value="CUV22909.1"/>
    <property type="molecule type" value="Genomic_DNA"/>
</dbReference>
<dbReference type="EMBL" id="LN899826">
    <property type="protein sequence ID" value="CUV40620.1"/>
    <property type="molecule type" value="Genomic_DNA"/>
</dbReference>
<dbReference type="Pfam" id="PF22481">
    <property type="entry name" value="DUF6985"/>
    <property type="match status" value="1"/>
</dbReference>
<dbReference type="EMBL" id="LN899825">
    <property type="protein sequence ID" value="CUV36796.1"/>
    <property type="molecule type" value="Genomic_DNA"/>
</dbReference>
<feature type="domain" description="DUF6985" evidence="1">
    <location>
        <begin position="137"/>
        <end position="192"/>
    </location>
</feature>
<proteinExistence type="predicted"/>
<dbReference type="InterPro" id="IPR054254">
    <property type="entry name" value="DUF6985"/>
</dbReference>
<dbReference type="EMBL" id="LN899822">
    <property type="protein sequence ID" value="CUV64076.1"/>
    <property type="molecule type" value="Genomic_DNA"/>
</dbReference>
<organism evidence="2">
    <name type="scientific">Ralstonia solanacearum</name>
    <name type="common">Pseudomonas solanacearum</name>
    <dbReference type="NCBI Taxonomy" id="305"/>
    <lineage>
        <taxon>Bacteria</taxon>
        <taxon>Pseudomonadati</taxon>
        <taxon>Pseudomonadota</taxon>
        <taxon>Betaproteobacteria</taxon>
        <taxon>Burkholderiales</taxon>
        <taxon>Burkholderiaceae</taxon>
        <taxon>Ralstonia</taxon>
        <taxon>Ralstonia solanacearum species complex</taxon>
    </lineage>
</organism>
<gene>
    <name evidence="5" type="ORF">RD1301_v1_4690001</name>
    <name evidence="2" type="ORF">RUN1744_v1_280008</name>
    <name evidence="3" type="ORF">TD1301_v1_2430001</name>
    <name evidence="4" type="ORF">TF3108_v1_530001</name>
</gene>
<evidence type="ECO:0000259" key="1">
    <source>
        <dbReference type="Pfam" id="PF22481"/>
    </source>
</evidence>
<sequence>MNTWGRDKIEAALTLATEHGELRGRMELAVPCYGRTFPVEIWLADGRADISDKTVTTLNDLTTMPPSARERIQAMLYQDALRARSEVEFGDPAASTAAPSSGFFARLFKRRSAFHFVPLAAGDPRHPCYFENGVGDVEQKVEWVGVRINEIENGYVEGRFALLDCLPAWEEEHGVTVVIRNGEPVGLGHYDVDVRKYEGRYA</sequence>
<reference evidence="2" key="1">
    <citation type="submission" date="2015-10" db="EMBL/GenBank/DDBJ databases">
        <authorList>
            <person name="Gilbert D.G."/>
        </authorList>
    </citation>
    <scope>NUCLEOTIDE SEQUENCE</scope>
    <source>
        <strain evidence="2">Phyl III-seqv23</strain>
    </source>
</reference>
<accession>A0A0S4UL13</accession>
<evidence type="ECO:0000313" key="5">
    <source>
        <dbReference type="EMBL" id="CUV64076.1"/>
    </source>
</evidence>
<evidence type="ECO:0000313" key="2">
    <source>
        <dbReference type="EMBL" id="CUV22909.1"/>
    </source>
</evidence>